<dbReference type="PROSITE" id="PS51679">
    <property type="entry name" value="SAM_MT_C5"/>
    <property type="match status" value="1"/>
</dbReference>
<keyword evidence="8" id="KW-1185">Reference proteome</keyword>
<dbReference type="InterPro" id="IPR050390">
    <property type="entry name" value="C5-Methyltransferase"/>
</dbReference>
<dbReference type="InterPro" id="IPR001525">
    <property type="entry name" value="C5_MeTfrase"/>
</dbReference>
<dbReference type="Gene3D" id="3.40.50.150">
    <property type="entry name" value="Vaccinia Virus protein VP39"/>
    <property type="match status" value="1"/>
</dbReference>
<dbReference type="InterPro" id="IPR029063">
    <property type="entry name" value="SAM-dependent_MTases_sf"/>
</dbReference>
<evidence type="ECO:0000313" key="8">
    <source>
        <dbReference type="Proteomes" id="UP001229651"/>
    </source>
</evidence>
<keyword evidence="4 6" id="KW-0949">S-adenosyl-L-methionine</keyword>
<keyword evidence="2 6" id="KW-0489">Methyltransferase</keyword>
<dbReference type="PRINTS" id="PR00105">
    <property type="entry name" value="C5METTRFRASE"/>
</dbReference>
<dbReference type="EC" id="2.1.1.37" evidence="1"/>
<dbReference type="Gene3D" id="3.90.120.10">
    <property type="entry name" value="DNA Methylase, subunit A, domain 2"/>
    <property type="match status" value="1"/>
</dbReference>
<keyword evidence="3 6" id="KW-0808">Transferase</keyword>
<dbReference type="Pfam" id="PF00145">
    <property type="entry name" value="DNA_methylase"/>
    <property type="match status" value="1"/>
</dbReference>
<protein>
    <recommendedName>
        <fullName evidence="1">DNA (cytosine-5-)-methyltransferase</fullName>
        <ecNumber evidence="1">2.1.1.37</ecNumber>
    </recommendedName>
</protein>
<organism evidence="7 8">
    <name type="scientific">Amycolatopsis thermophila</name>
    <dbReference type="NCBI Taxonomy" id="206084"/>
    <lineage>
        <taxon>Bacteria</taxon>
        <taxon>Bacillati</taxon>
        <taxon>Actinomycetota</taxon>
        <taxon>Actinomycetes</taxon>
        <taxon>Pseudonocardiales</taxon>
        <taxon>Pseudonocardiaceae</taxon>
        <taxon>Amycolatopsis</taxon>
    </lineage>
</organism>
<dbReference type="SUPFAM" id="SSF53335">
    <property type="entry name" value="S-adenosyl-L-methionine-dependent methyltransferases"/>
    <property type="match status" value="1"/>
</dbReference>
<evidence type="ECO:0000256" key="1">
    <source>
        <dbReference type="ARBA" id="ARBA00011975"/>
    </source>
</evidence>
<gene>
    <name evidence="7" type="ORF">FB470_000530</name>
</gene>
<dbReference type="EMBL" id="JAUSUT010000001">
    <property type="protein sequence ID" value="MDQ0376536.1"/>
    <property type="molecule type" value="Genomic_DNA"/>
</dbReference>
<keyword evidence="5" id="KW-0680">Restriction system</keyword>
<comment type="caution">
    <text evidence="7">The sequence shown here is derived from an EMBL/GenBank/DDBJ whole genome shotgun (WGS) entry which is preliminary data.</text>
</comment>
<dbReference type="GO" id="GO:0032259">
    <property type="term" value="P:methylation"/>
    <property type="evidence" value="ECO:0007669"/>
    <property type="project" value="UniProtKB-KW"/>
</dbReference>
<accession>A0ABU0ENF8</accession>
<dbReference type="RefSeq" id="WP_306988435.1">
    <property type="nucleotide sequence ID" value="NZ_JAUSUT010000001.1"/>
</dbReference>
<sequence length="318" mass="34917">MISATDLFGGGGGASEGLRQAGLHVAVAANHLPIAIATHKLNHPETEHRTENLLEVDWRTFPWTEVLWASPSCVWHARSGGRKRPPAEVELKRADPGAIDRATAFAVIAAAEVHRYPVIVVENVTEFLAWSLYRWWLDGLRALGYTVETLVLDAADFGHAQNRPRLFIVATRGIKLDLTLPDIAPVTAADILDPDLGRPVTRRLYVSDQIEQIDTEGVTHLVTYRRNAKPLRADRHQLATITAGGNHHAIATIVDGVPHHRMLSNRECARAQGFPDTYQFLGNSKDVKKLIGNAVPVGIARWFGERAAAALDPYDLAA</sequence>
<evidence type="ECO:0000256" key="5">
    <source>
        <dbReference type="ARBA" id="ARBA00022747"/>
    </source>
</evidence>
<dbReference type="GO" id="GO:0003886">
    <property type="term" value="F:DNA (cytosine-5-)-methyltransferase activity"/>
    <property type="evidence" value="ECO:0007669"/>
    <property type="project" value="UniProtKB-EC"/>
</dbReference>
<dbReference type="Proteomes" id="UP001229651">
    <property type="component" value="Unassembled WGS sequence"/>
</dbReference>
<evidence type="ECO:0000256" key="4">
    <source>
        <dbReference type="ARBA" id="ARBA00022691"/>
    </source>
</evidence>
<evidence type="ECO:0000256" key="6">
    <source>
        <dbReference type="PROSITE-ProRule" id="PRU01016"/>
    </source>
</evidence>
<name>A0ABU0ENF8_9PSEU</name>
<comment type="similarity">
    <text evidence="6">Belongs to the class I-like SAM-binding methyltransferase superfamily. C5-methyltransferase family.</text>
</comment>
<proteinExistence type="inferred from homology"/>
<dbReference type="PANTHER" id="PTHR10629:SF52">
    <property type="entry name" value="DNA (CYTOSINE-5)-METHYLTRANSFERASE 1"/>
    <property type="match status" value="1"/>
</dbReference>
<evidence type="ECO:0000256" key="2">
    <source>
        <dbReference type="ARBA" id="ARBA00022603"/>
    </source>
</evidence>
<dbReference type="PANTHER" id="PTHR10629">
    <property type="entry name" value="CYTOSINE-SPECIFIC METHYLTRANSFERASE"/>
    <property type="match status" value="1"/>
</dbReference>
<feature type="active site" evidence="6">
    <location>
        <position position="73"/>
    </location>
</feature>
<evidence type="ECO:0000256" key="3">
    <source>
        <dbReference type="ARBA" id="ARBA00022679"/>
    </source>
</evidence>
<evidence type="ECO:0000313" key="7">
    <source>
        <dbReference type="EMBL" id="MDQ0376536.1"/>
    </source>
</evidence>
<reference evidence="7 8" key="1">
    <citation type="submission" date="2023-07" db="EMBL/GenBank/DDBJ databases">
        <title>Sequencing the genomes of 1000 actinobacteria strains.</title>
        <authorList>
            <person name="Klenk H.-P."/>
        </authorList>
    </citation>
    <scope>NUCLEOTIDE SEQUENCE [LARGE SCALE GENOMIC DNA]</scope>
    <source>
        <strain evidence="7 8">DSM 45805</strain>
    </source>
</reference>